<organism evidence="3 4">
    <name type="scientific">Polarella glacialis</name>
    <name type="common">Dinoflagellate</name>
    <dbReference type="NCBI Taxonomy" id="89957"/>
    <lineage>
        <taxon>Eukaryota</taxon>
        <taxon>Sar</taxon>
        <taxon>Alveolata</taxon>
        <taxon>Dinophyceae</taxon>
        <taxon>Suessiales</taxon>
        <taxon>Suessiaceae</taxon>
        <taxon>Polarella</taxon>
    </lineage>
</organism>
<evidence type="ECO:0000256" key="2">
    <source>
        <dbReference type="SAM" id="SignalP"/>
    </source>
</evidence>
<feature type="region of interest" description="Disordered" evidence="1">
    <location>
        <begin position="25"/>
        <end position="71"/>
    </location>
</feature>
<gene>
    <name evidence="3" type="ORF">PGLA1383_LOCUS48434</name>
</gene>
<feature type="region of interest" description="Disordered" evidence="1">
    <location>
        <begin position="648"/>
        <end position="667"/>
    </location>
</feature>
<name>A0A813H4C5_POLGL</name>
<feature type="compositionally biased region" description="Low complexity" evidence="1">
    <location>
        <begin position="648"/>
        <end position="657"/>
    </location>
</feature>
<feature type="region of interest" description="Disordered" evidence="1">
    <location>
        <begin position="562"/>
        <end position="589"/>
    </location>
</feature>
<accession>A0A813H4C5</accession>
<comment type="caution">
    <text evidence="3">The sequence shown here is derived from an EMBL/GenBank/DDBJ whole genome shotgun (WGS) entry which is preliminary data.</text>
</comment>
<keyword evidence="2" id="KW-0732">Signal</keyword>
<dbReference type="AlphaFoldDB" id="A0A813H4C5"/>
<evidence type="ECO:0000313" key="3">
    <source>
        <dbReference type="EMBL" id="CAE8632482.1"/>
    </source>
</evidence>
<proteinExistence type="predicted"/>
<dbReference type="Proteomes" id="UP000654075">
    <property type="component" value="Unassembled WGS sequence"/>
</dbReference>
<reference evidence="3" key="1">
    <citation type="submission" date="2021-02" db="EMBL/GenBank/DDBJ databases">
        <authorList>
            <person name="Dougan E. K."/>
            <person name="Rhodes N."/>
            <person name="Thang M."/>
            <person name="Chan C."/>
        </authorList>
    </citation>
    <scope>NUCLEOTIDE SEQUENCE</scope>
</reference>
<keyword evidence="4" id="KW-1185">Reference proteome</keyword>
<feature type="signal peptide" evidence="2">
    <location>
        <begin position="1"/>
        <end position="23"/>
    </location>
</feature>
<feature type="region of interest" description="Disordered" evidence="1">
    <location>
        <begin position="416"/>
        <end position="459"/>
    </location>
</feature>
<evidence type="ECO:0000313" key="4">
    <source>
        <dbReference type="Proteomes" id="UP000654075"/>
    </source>
</evidence>
<protein>
    <submittedName>
        <fullName evidence="3">Uncharacterized protein</fullName>
    </submittedName>
</protein>
<dbReference type="OrthoDB" id="420165at2759"/>
<sequence length="817" mass="86947">MVRSLVAIAAAATLAVLVPGAAAANQSVKGGTEKSDTENHADYTEHKADKEHKEHNVQLDTPDAEKSKDSDSYQQYMDYEKYVQSTGQGSPMKYDKFMVSYNKYMDYKKYMHQSTDGNNPAGFQKFMDDYQKYMDFKSYMNQGSSSQSPADFKKFMDFQAYIKANPGSQVPASFQKFTSEYSKFMAFKKYTKSTGGAESGDFQQYMEYDKYLKQGGQSSAESQGPADFQKFMDFSKYMGGKTGGASPTDFQKYMDFSKYTGGKGGASAGAGGSDFQQYMDFSKYTGGMGGSGAGADGSAGAGGSGFQKYMDFSKYTGGMGGSGAGASGSAGAGGSDFQQYMDFSKYTGGMGGSGAGASGSAGAGGSDFQQYMDFSKYTGGMGGSGAGASGSAGAGGSDFQKYMDFSKYTGGMGGAGAGASGSAGKADEASEGSSLMADDAGSSDDPTPTDSAQGGAGGQGDYKKYMDFKKYMGISGQYTNKDWMSKWQEFQQKGQASQGKEVPHDAKDCKTVEELKAWKDGQVATTKEWIPKMFQKQPLDSIEKDYKSNMDRIENGTPLKIDPNAQGAQGSPSFLAAATPPAQSDPAPAVVECKQASECETKAQLTAWKKKQIDQLDKYVPKAYQKYSLAPIEAEYKKQLLRIESGAATAGPAPAATDKQNDDTPRATEKARMAVQHLSPKGARTATSVEELVAWRAESGAVVDQLPLGERQSWTDMLNQELEDGLGRLQSTAADASHKVQKQASAAEREAESAAGGNVLLEAGKSQHPTRWNRVLMVGVLTLALPMAGLYVYRGIQQAKLAGTDYDAAFIALDASA</sequence>
<evidence type="ECO:0000256" key="1">
    <source>
        <dbReference type="SAM" id="MobiDB-lite"/>
    </source>
</evidence>
<dbReference type="EMBL" id="CAJNNV010030417">
    <property type="protein sequence ID" value="CAE8632482.1"/>
    <property type="molecule type" value="Genomic_DNA"/>
</dbReference>
<feature type="compositionally biased region" description="Basic and acidic residues" evidence="1">
    <location>
        <begin position="31"/>
        <end position="71"/>
    </location>
</feature>
<feature type="chain" id="PRO_5032343229" evidence="2">
    <location>
        <begin position="24"/>
        <end position="817"/>
    </location>
</feature>